<feature type="region of interest" description="Disordered" evidence="1">
    <location>
        <begin position="127"/>
        <end position="173"/>
    </location>
</feature>
<gene>
    <name evidence="2" type="ORF">DFP72DRAFT_965033</name>
</gene>
<accession>A0A8H6HYA3</accession>
<protein>
    <submittedName>
        <fullName evidence="2">Uncharacterized protein</fullName>
    </submittedName>
</protein>
<keyword evidence="3" id="KW-1185">Reference proteome</keyword>
<proteinExistence type="predicted"/>
<sequence length="311" mass="32336">MATRNPIQPQAAQATQLCDYCHLKPKFSNHAYCSKTCGTQAALLCNYCHKKPKFQNFEFCGKNCASLAYPGGKPPAPAAGLRGTAGQQPKGKAAPNPAQAQPFGGALDPLSIAKMVVQQMPQLQGLLNGSGGAANPQYQQQGPALSNPSSNNPFINSGAAASVPKAQGQPTNGNAQAAYYSSTSNGVNYGVAPPPPSGAGGLGLSGVGGGAAGGYQQQQLDAEDLECLIPGCGKPAHVDAKGMKTSDYCSQRHREEAVATGLASPCIMCMTKPQSHTDYFCSRTCREESLNKPYELPAATIEPADEEEDEE</sequence>
<name>A0A8H6HYA3_9AGAR</name>
<feature type="region of interest" description="Disordered" evidence="1">
    <location>
        <begin position="78"/>
        <end position="105"/>
    </location>
</feature>
<evidence type="ECO:0000313" key="2">
    <source>
        <dbReference type="EMBL" id="KAF6755460.1"/>
    </source>
</evidence>
<reference evidence="2 3" key="1">
    <citation type="submission" date="2020-07" db="EMBL/GenBank/DDBJ databases">
        <title>Comparative genomics of pyrophilous fungi reveals a link between fire events and developmental genes.</title>
        <authorList>
            <consortium name="DOE Joint Genome Institute"/>
            <person name="Steindorff A.S."/>
            <person name="Carver A."/>
            <person name="Calhoun S."/>
            <person name="Stillman K."/>
            <person name="Liu H."/>
            <person name="Lipzen A."/>
            <person name="Pangilinan J."/>
            <person name="Labutti K."/>
            <person name="Bruns T.D."/>
            <person name="Grigoriev I.V."/>
        </authorList>
    </citation>
    <scope>NUCLEOTIDE SEQUENCE [LARGE SCALE GENOMIC DNA]</scope>
    <source>
        <strain evidence="2 3">CBS 144469</strain>
    </source>
</reference>
<organism evidence="2 3">
    <name type="scientific">Ephemerocybe angulata</name>
    <dbReference type="NCBI Taxonomy" id="980116"/>
    <lineage>
        <taxon>Eukaryota</taxon>
        <taxon>Fungi</taxon>
        <taxon>Dikarya</taxon>
        <taxon>Basidiomycota</taxon>
        <taxon>Agaricomycotina</taxon>
        <taxon>Agaricomycetes</taxon>
        <taxon>Agaricomycetidae</taxon>
        <taxon>Agaricales</taxon>
        <taxon>Agaricineae</taxon>
        <taxon>Psathyrellaceae</taxon>
        <taxon>Ephemerocybe</taxon>
    </lineage>
</organism>
<comment type="caution">
    <text evidence="2">The sequence shown here is derived from an EMBL/GenBank/DDBJ whole genome shotgun (WGS) entry which is preliminary data.</text>
</comment>
<evidence type="ECO:0000313" key="3">
    <source>
        <dbReference type="Proteomes" id="UP000521943"/>
    </source>
</evidence>
<evidence type="ECO:0000256" key="1">
    <source>
        <dbReference type="SAM" id="MobiDB-lite"/>
    </source>
</evidence>
<dbReference type="AlphaFoldDB" id="A0A8H6HYA3"/>
<dbReference type="EMBL" id="JACGCI010000030">
    <property type="protein sequence ID" value="KAF6755460.1"/>
    <property type="molecule type" value="Genomic_DNA"/>
</dbReference>
<dbReference type="Proteomes" id="UP000521943">
    <property type="component" value="Unassembled WGS sequence"/>
</dbReference>
<feature type="compositionally biased region" description="Low complexity" evidence="1">
    <location>
        <begin position="146"/>
        <end position="157"/>
    </location>
</feature>
<dbReference type="OrthoDB" id="3171385at2759"/>